<keyword evidence="2" id="KW-0833">Ubl conjugation pathway</keyword>
<comment type="catalytic activity">
    <reaction evidence="1 2">
        <text>Thiol-dependent hydrolysis of ester, thioester, amide, peptide and isopeptide bonds formed by the C-terminal Gly of ubiquitin (a 76-residue protein attached to proteins as an intracellular targeting signal).</text>
        <dbReference type="EC" id="3.4.19.12"/>
    </reaction>
</comment>
<dbReference type="SUPFAM" id="SSF143791">
    <property type="entry name" value="DUSP-like"/>
    <property type="match status" value="2"/>
</dbReference>
<evidence type="ECO:0000259" key="5">
    <source>
        <dbReference type="PROSITE" id="PS51283"/>
    </source>
</evidence>
<sequence>MEEVHGSRDNAVTSRDLDYLLAAYEDDGNDDAVVLPRGLTGLCNLGNTCYMNAALQALSNCPPFCNFFRNYLFEHLYVNEANRTRLPIATGLSELIRSMWSAEHKQFIAPNVLLSRIRQQCVQFRGWSQQDSQEFIRCFLDLLHNELRRPIYFEGCRQKSDSESESMSGSSDDSSGEEVFETADSGCSSDMDENSQCDNKSSGEINGNKLEEGVMPKVLSFTSLVEDVFNGELESSVKCLSCQTISRTTEKFQDLSLSIPSVEDLERLQGSASKEDSETASDVSFGSMMSMLAWLAVSPIQGVFSYLYNNFFSAAISLDDCLKAFFSPDHLRGDDMYSCEKCAKLRNGVKTCRITKLPEILCIHLKRFRHDYMYSTKVSSAVTFPICDLDLSDFLCDNVQTSAMTPTEYDLCAFVTHRGGGSEYGHYLAYCKNEFDNNWYEYDDSTVTRIDAAEVLNKQAYVLFYQKRSTHRGESVKEQLMEILRKECAQQGEYSVPIQWICKFFYFSTPGTLTNKSLLCMHGSLLPSSMKRHDMDLVNVSQDAWNFINKHYGNSSQTCATSLSECRICSNQWEHIQARKSRELRIMRLLNERNRIAGELDLQITYEDYLPLNCIPSHWWKSWVDFATNPQAEPPGPIDNKSLLVRVNSISEENAAAPMFTIRRGAKFETISRELYLYLQGIYGGGPEVFHTLKPQLSQDVVNAMLDAIHEKIDGEIERFLSEDQTDREIRISSQLLQMGINGSFETPSHS</sequence>
<dbReference type="SMART" id="SM00695">
    <property type="entry name" value="DUSP"/>
    <property type="match status" value="2"/>
</dbReference>
<evidence type="ECO:0000256" key="2">
    <source>
        <dbReference type="RuleBase" id="RU366025"/>
    </source>
</evidence>
<dbReference type="Proteomes" id="UP001175271">
    <property type="component" value="Unassembled WGS sequence"/>
</dbReference>
<dbReference type="InterPro" id="IPR038765">
    <property type="entry name" value="Papain-like_cys_pep_sf"/>
</dbReference>
<feature type="domain" description="DUSP" evidence="5">
    <location>
        <begin position="467"/>
        <end position="564"/>
    </location>
</feature>
<protein>
    <recommendedName>
        <fullName evidence="2">Ubiquitin carboxyl-terminal hydrolase</fullName>
        <ecNumber evidence="2">3.4.19.12</ecNumber>
    </recommendedName>
</protein>
<dbReference type="Gene3D" id="3.30.2230.10">
    <property type="entry name" value="DUSP-like"/>
    <property type="match status" value="1"/>
</dbReference>
<dbReference type="Pfam" id="PF06337">
    <property type="entry name" value="DUSP"/>
    <property type="match status" value="1"/>
</dbReference>
<dbReference type="InterPro" id="IPR035927">
    <property type="entry name" value="DUSP-like_sf"/>
</dbReference>
<feature type="domain" description="DUSP" evidence="5">
    <location>
        <begin position="578"/>
        <end position="695"/>
    </location>
</feature>
<feature type="domain" description="USP" evidence="4">
    <location>
        <begin position="40"/>
        <end position="468"/>
    </location>
</feature>
<dbReference type="InterPro" id="IPR018200">
    <property type="entry name" value="USP_CS"/>
</dbReference>
<dbReference type="EMBL" id="JAUCMV010000004">
    <property type="protein sequence ID" value="KAK0404363.1"/>
    <property type="molecule type" value="Genomic_DNA"/>
</dbReference>
<feature type="region of interest" description="Disordered" evidence="3">
    <location>
        <begin position="159"/>
        <end position="208"/>
    </location>
</feature>
<comment type="similarity">
    <text evidence="2">Belongs to the peptidase C19 family.</text>
</comment>
<keyword evidence="2" id="KW-0645">Protease</keyword>
<dbReference type="PANTHER" id="PTHR21646:SF86">
    <property type="entry name" value="UBIQUITIN CARBOXYL-TERMINAL HYDROLASE"/>
    <property type="match status" value="1"/>
</dbReference>
<evidence type="ECO:0000313" key="6">
    <source>
        <dbReference type="EMBL" id="KAK0404363.1"/>
    </source>
</evidence>
<evidence type="ECO:0000259" key="4">
    <source>
        <dbReference type="PROSITE" id="PS50235"/>
    </source>
</evidence>
<comment type="caution">
    <text evidence="6">The sequence shown here is derived from an EMBL/GenBank/DDBJ whole genome shotgun (WGS) entry which is preliminary data.</text>
</comment>
<gene>
    <name evidence="6" type="ORF">QR680_017423</name>
</gene>
<dbReference type="GO" id="GO:0004843">
    <property type="term" value="F:cysteine-type deubiquitinase activity"/>
    <property type="evidence" value="ECO:0007669"/>
    <property type="project" value="UniProtKB-UniRule"/>
</dbReference>
<proteinExistence type="inferred from homology"/>
<keyword evidence="2" id="KW-0378">Hydrolase</keyword>
<dbReference type="Pfam" id="PF00443">
    <property type="entry name" value="UCH"/>
    <property type="match status" value="1"/>
</dbReference>
<dbReference type="Gene3D" id="3.90.70.10">
    <property type="entry name" value="Cysteine proteinases"/>
    <property type="match status" value="1"/>
</dbReference>
<organism evidence="6 7">
    <name type="scientific">Steinernema hermaphroditum</name>
    <dbReference type="NCBI Taxonomy" id="289476"/>
    <lineage>
        <taxon>Eukaryota</taxon>
        <taxon>Metazoa</taxon>
        <taxon>Ecdysozoa</taxon>
        <taxon>Nematoda</taxon>
        <taxon>Chromadorea</taxon>
        <taxon>Rhabditida</taxon>
        <taxon>Tylenchina</taxon>
        <taxon>Panagrolaimomorpha</taxon>
        <taxon>Strongyloidoidea</taxon>
        <taxon>Steinernematidae</taxon>
        <taxon>Steinernema</taxon>
    </lineage>
</organism>
<accession>A0AA39HEH1</accession>
<dbReference type="PANTHER" id="PTHR21646">
    <property type="entry name" value="UBIQUITIN CARBOXYL-TERMINAL HYDROLASE"/>
    <property type="match status" value="1"/>
</dbReference>
<dbReference type="SUPFAM" id="SSF54001">
    <property type="entry name" value="Cysteine proteinases"/>
    <property type="match status" value="1"/>
</dbReference>
<evidence type="ECO:0000256" key="1">
    <source>
        <dbReference type="ARBA" id="ARBA00000707"/>
    </source>
</evidence>
<dbReference type="InterPro" id="IPR006615">
    <property type="entry name" value="Pept_C19_DUSP"/>
</dbReference>
<feature type="compositionally biased region" description="Polar residues" evidence="3">
    <location>
        <begin position="196"/>
        <end position="205"/>
    </location>
</feature>
<dbReference type="InterPro" id="IPR028889">
    <property type="entry name" value="USP"/>
</dbReference>
<dbReference type="PROSITE" id="PS50235">
    <property type="entry name" value="USP_3"/>
    <property type="match status" value="1"/>
</dbReference>
<reference evidence="6" key="1">
    <citation type="submission" date="2023-06" db="EMBL/GenBank/DDBJ databases">
        <title>Genomic analysis of the entomopathogenic nematode Steinernema hermaphroditum.</title>
        <authorList>
            <person name="Schwarz E.M."/>
            <person name="Heppert J.K."/>
            <person name="Baniya A."/>
            <person name="Schwartz H.T."/>
            <person name="Tan C.-H."/>
            <person name="Antoshechkin I."/>
            <person name="Sternberg P.W."/>
            <person name="Goodrich-Blair H."/>
            <person name="Dillman A.R."/>
        </authorList>
    </citation>
    <scope>NUCLEOTIDE SEQUENCE</scope>
    <source>
        <strain evidence="6">PS9179</strain>
        <tissue evidence="6">Whole animal</tissue>
    </source>
</reference>
<dbReference type="EC" id="3.4.19.12" evidence="2"/>
<dbReference type="PROSITE" id="PS00972">
    <property type="entry name" value="USP_1"/>
    <property type="match status" value="1"/>
</dbReference>
<dbReference type="GO" id="GO:0016579">
    <property type="term" value="P:protein deubiquitination"/>
    <property type="evidence" value="ECO:0007669"/>
    <property type="project" value="InterPro"/>
</dbReference>
<dbReference type="AlphaFoldDB" id="A0AA39HEH1"/>
<dbReference type="InterPro" id="IPR001394">
    <property type="entry name" value="Peptidase_C19_UCH"/>
</dbReference>
<dbReference type="InterPro" id="IPR050185">
    <property type="entry name" value="Ub_carboxyl-term_hydrolase"/>
</dbReference>
<keyword evidence="7" id="KW-1185">Reference proteome</keyword>
<name>A0AA39HEH1_9BILA</name>
<evidence type="ECO:0000313" key="7">
    <source>
        <dbReference type="Proteomes" id="UP001175271"/>
    </source>
</evidence>
<dbReference type="GO" id="GO:0006508">
    <property type="term" value="P:proteolysis"/>
    <property type="evidence" value="ECO:0007669"/>
    <property type="project" value="UniProtKB-KW"/>
</dbReference>
<dbReference type="PROSITE" id="PS00973">
    <property type="entry name" value="USP_2"/>
    <property type="match status" value="1"/>
</dbReference>
<keyword evidence="2" id="KW-0788">Thiol protease</keyword>
<dbReference type="PROSITE" id="PS51283">
    <property type="entry name" value="DUSP"/>
    <property type="match status" value="2"/>
</dbReference>
<evidence type="ECO:0000256" key="3">
    <source>
        <dbReference type="SAM" id="MobiDB-lite"/>
    </source>
</evidence>